<dbReference type="GO" id="GO:0070930">
    <property type="term" value="P:trans-translation-dependent protein tagging"/>
    <property type="evidence" value="ECO:0007669"/>
    <property type="project" value="TreeGrafter"/>
</dbReference>
<dbReference type="NCBIfam" id="NF003843">
    <property type="entry name" value="PRK05422.1"/>
    <property type="match status" value="1"/>
</dbReference>
<dbReference type="Pfam" id="PF01668">
    <property type="entry name" value="SmpB"/>
    <property type="match status" value="1"/>
</dbReference>
<dbReference type="PANTHER" id="PTHR30308:SF2">
    <property type="entry name" value="SSRA-BINDING PROTEIN"/>
    <property type="match status" value="1"/>
</dbReference>
<dbReference type="GO" id="GO:0070929">
    <property type="term" value="P:trans-translation"/>
    <property type="evidence" value="ECO:0007669"/>
    <property type="project" value="UniProtKB-UniRule"/>
</dbReference>
<dbReference type="InterPro" id="IPR023620">
    <property type="entry name" value="SmpB"/>
</dbReference>
<dbReference type="Proteomes" id="UP000030634">
    <property type="component" value="Chromosome"/>
</dbReference>
<dbReference type="HAMAP" id="MF_00023">
    <property type="entry name" value="SmpB"/>
    <property type="match status" value="1"/>
</dbReference>
<evidence type="ECO:0000256" key="2">
    <source>
        <dbReference type="ARBA" id="ARBA00022884"/>
    </source>
</evidence>
<sequence>MRGVYTNRRAHYEYELLERFEAGISLTGSEVKSIRAGGVDFRDAFARLAGGNVDLEGLYIPTYTEATYNNHEPRRTRRLLLHREEIAKMKRGLEQKGLTLIPTRLYAKGRYFKVELALARGKKLHDKRRAEAEKTVQRELRSL</sequence>
<dbReference type="RefSeq" id="WP_039683754.1">
    <property type="nucleotide sequence ID" value="NZ_CP010028.1"/>
</dbReference>
<evidence type="ECO:0000256" key="3">
    <source>
        <dbReference type="HAMAP-Rule" id="MF_00023"/>
    </source>
</evidence>
<dbReference type="Gene3D" id="2.40.280.10">
    <property type="match status" value="1"/>
</dbReference>
<dbReference type="AlphaFoldDB" id="A0A0A7KIM4"/>
<evidence type="ECO:0000313" key="4">
    <source>
        <dbReference type="EMBL" id="AIZ45099.1"/>
    </source>
</evidence>
<dbReference type="HOGENOM" id="CLU_108953_0_1_0"/>
<keyword evidence="1 3" id="KW-0963">Cytoplasm</keyword>
<comment type="similarity">
    <text evidence="3">Belongs to the SmpB family.</text>
</comment>
<dbReference type="SUPFAM" id="SSF74982">
    <property type="entry name" value="Small protein B (SmpB)"/>
    <property type="match status" value="1"/>
</dbReference>
<dbReference type="InterPro" id="IPR000037">
    <property type="entry name" value="SsrA-bd_prot"/>
</dbReference>
<name>A0A0A7KIM4_9DEIO</name>
<dbReference type="InterPro" id="IPR020081">
    <property type="entry name" value="SsrA-bd_prot_CS"/>
</dbReference>
<dbReference type="CDD" id="cd09294">
    <property type="entry name" value="SmpB"/>
    <property type="match status" value="1"/>
</dbReference>
<evidence type="ECO:0000313" key="5">
    <source>
        <dbReference type="Proteomes" id="UP000030634"/>
    </source>
</evidence>
<comment type="function">
    <text evidence="3">Required for rescue of stalled ribosomes mediated by trans-translation. Binds to transfer-messenger RNA (tmRNA), required for stable association of tmRNA with ribosomes. tmRNA and SmpB together mimic tRNA shape, replacing the anticodon stem-loop with SmpB. tmRNA is encoded by the ssrA gene; the 2 termini fold to resemble tRNA(Ala) and it encodes a 'tag peptide', a short internal open reading frame. During trans-translation Ala-aminoacylated tmRNA acts like a tRNA, entering the A-site of stalled ribosomes, displacing the stalled mRNA. The ribosome then switches to translate the ORF on the tmRNA; the nascent peptide is terminated with the 'tag peptide' encoded by the tmRNA and targeted for degradation. The ribosome is freed to recommence translation, which seems to be the essential function of trans-translation.</text>
</comment>
<accession>A0A0A7KIM4</accession>
<dbReference type="NCBIfam" id="TIGR00086">
    <property type="entry name" value="smpB"/>
    <property type="match status" value="1"/>
</dbReference>
<organism evidence="4 5">
    <name type="scientific">Deinococcus radiopugnans</name>
    <dbReference type="NCBI Taxonomy" id="57497"/>
    <lineage>
        <taxon>Bacteria</taxon>
        <taxon>Thermotogati</taxon>
        <taxon>Deinococcota</taxon>
        <taxon>Deinococci</taxon>
        <taxon>Deinococcales</taxon>
        <taxon>Deinococcaceae</taxon>
        <taxon>Deinococcus</taxon>
    </lineage>
</organism>
<dbReference type="EMBL" id="CP010028">
    <property type="protein sequence ID" value="AIZ45099.1"/>
    <property type="molecule type" value="Genomic_DNA"/>
</dbReference>
<dbReference type="GO" id="GO:0003723">
    <property type="term" value="F:RNA binding"/>
    <property type="evidence" value="ECO:0007669"/>
    <property type="project" value="UniProtKB-UniRule"/>
</dbReference>
<dbReference type="PANTHER" id="PTHR30308">
    <property type="entry name" value="TMRNA-BINDING COMPONENT OF TRANS-TRANSLATION TAGGING COMPLEX"/>
    <property type="match status" value="1"/>
</dbReference>
<comment type="subcellular location">
    <subcellularLocation>
        <location evidence="3">Cytoplasm</location>
    </subcellularLocation>
    <text evidence="3">The tmRNA-SmpB complex associates with stalled 70S ribosomes.</text>
</comment>
<dbReference type="KEGG" id="dsw:QR90_08195"/>
<dbReference type="GO" id="GO:0005829">
    <property type="term" value="C:cytosol"/>
    <property type="evidence" value="ECO:0007669"/>
    <property type="project" value="TreeGrafter"/>
</dbReference>
<reference evidence="5" key="1">
    <citation type="submission" date="2014-11" db="EMBL/GenBank/DDBJ databases">
        <title>Hymenobacter sp. DG25B genome submission.</title>
        <authorList>
            <person name="Jung H.-Y."/>
            <person name="Kim M.K."/>
            <person name="Srinivasan S."/>
            <person name="Lim S."/>
        </authorList>
    </citation>
    <scope>NUCLEOTIDE SEQUENCE [LARGE SCALE GENOMIC DNA]</scope>
    <source>
        <strain evidence="5">DY59</strain>
    </source>
</reference>
<proteinExistence type="inferred from homology"/>
<protein>
    <recommendedName>
        <fullName evidence="3">SsrA-binding protein</fullName>
    </recommendedName>
    <alternativeName>
        <fullName evidence="3">Small protein B</fullName>
    </alternativeName>
</protein>
<gene>
    <name evidence="3" type="primary">smpB</name>
    <name evidence="4" type="ORF">QR90_08195</name>
</gene>
<keyword evidence="2 3" id="KW-0694">RNA-binding</keyword>
<dbReference type="PROSITE" id="PS01317">
    <property type="entry name" value="SSRP"/>
    <property type="match status" value="1"/>
</dbReference>
<evidence type="ECO:0000256" key="1">
    <source>
        <dbReference type="ARBA" id="ARBA00022490"/>
    </source>
</evidence>
<dbReference type="STRING" id="1182571.QR90_08195"/>